<evidence type="ECO:0000313" key="2">
    <source>
        <dbReference type="Proteomes" id="UP000308671"/>
    </source>
</evidence>
<name>A0A4S8R1U0_9HELO</name>
<evidence type="ECO:0000313" key="1">
    <source>
        <dbReference type="EMBL" id="THV47114.1"/>
    </source>
</evidence>
<accession>A0A4S8R1U0</accession>
<comment type="caution">
    <text evidence="1">The sequence shown here is derived from an EMBL/GenBank/DDBJ whole genome shotgun (WGS) entry which is preliminary data.</text>
</comment>
<proteinExistence type="predicted"/>
<dbReference type="AlphaFoldDB" id="A0A4S8R1U0"/>
<protein>
    <submittedName>
        <fullName evidence="1">Uncharacterized protein</fullName>
    </submittedName>
</protein>
<reference evidence="1 2" key="1">
    <citation type="submission" date="2017-12" db="EMBL/GenBank/DDBJ databases">
        <title>Comparative genomics of Botrytis spp.</title>
        <authorList>
            <person name="Valero-Jimenez C.A."/>
            <person name="Tapia P."/>
            <person name="Veloso J."/>
            <person name="Silva-Moreno E."/>
            <person name="Staats M."/>
            <person name="Valdes J.H."/>
            <person name="Van Kan J.A.L."/>
        </authorList>
    </citation>
    <scope>NUCLEOTIDE SEQUENCE [LARGE SCALE GENOMIC DNA]</scope>
    <source>
        <strain evidence="1 2">MUCL435</strain>
    </source>
</reference>
<dbReference type="OrthoDB" id="3548506at2759"/>
<keyword evidence="2" id="KW-1185">Reference proteome</keyword>
<dbReference type="EMBL" id="PQXL01000334">
    <property type="protein sequence ID" value="THV47114.1"/>
    <property type="molecule type" value="Genomic_DNA"/>
</dbReference>
<gene>
    <name evidence="1" type="ORF">BGAL_0334g00110</name>
</gene>
<sequence>MEVFLRISIYHPTSEGLNFWTKQLLVLAIELTVLSISNCIIPWYEALQERRRMSTDRLADQEFQIQAQANERGKRAYQNGDLDHPVSHISGPLELKLEDNGVEERDDENQALRPDVSNVAEDLEYIISKIGDSGVSNVHDLDTLWGLIERSKWSVEREEGVKEGHGDEINEEECNILGESFVLVH</sequence>
<organism evidence="1 2">
    <name type="scientific">Botrytis galanthina</name>
    <dbReference type="NCBI Taxonomy" id="278940"/>
    <lineage>
        <taxon>Eukaryota</taxon>
        <taxon>Fungi</taxon>
        <taxon>Dikarya</taxon>
        <taxon>Ascomycota</taxon>
        <taxon>Pezizomycotina</taxon>
        <taxon>Leotiomycetes</taxon>
        <taxon>Helotiales</taxon>
        <taxon>Sclerotiniaceae</taxon>
        <taxon>Botrytis</taxon>
    </lineage>
</organism>
<dbReference type="Proteomes" id="UP000308671">
    <property type="component" value="Unassembled WGS sequence"/>
</dbReference>